<keyword evidence="3" id="KW-0964">Secreted</keyword>
<evidence type="ECO:0000256" key="1">
    <source>
        <dbReference type="ARBA" id="ARBA00004613"/>
    </source>
</evidence>
<gene>
    <name evidence="6" type="ORF">Fcan01_10893</name>
</gene>
<feature type="non-terminal residue" evidence="6">
    <location>
        <position position="1"/>
    </location>
</feature>
<dbReference type="SUPFAM" id="SSF53474">
    <property type="entry name" value="alpha/beta-Hydrolases"/>
    <property type="match status" value="1"/>
</dbReference>
<dbReference type="Gene3D" id="3.40.50.1820">
    <property type="entry name" value="alpha/beta hydrolase"/>
    <property type="match status" value="1"/>
</dbReference>
<evidence type="ECO:0000256" key="2">
    <source>
        <dbReference type="ARBA" id="ARBA00010701"/>
    </source>
</evidence>
<dbReference type="GO" id="GO:0016042">
    <property type="term" value="P:lipid catabolic process"/>
    <property type="evidence" value="ECO:0007669"/>
    <property type="project" value="TreeGrafter"/>
</dbReference>
<comment type="similarity">
    <text evidence="2 4">Belongs to the AB hydrolase superfamily. Lipase family.</text>
</comment>
<dbReference type="GO" id="GO:0017171">
    <property type="term" value="F:serine hydrolase activity"/>
    <property type="evidence" value="ECO:0007669"/>
    <property type="project" value="TreeGrafter"/>
</dbReference>
<comment type="subcellular location">
    <subcellularLocation>
        <location evidence="1">Secreted</location>
    </subcellularLocation>
</comment>
<dbReference type="AlphaFoldDB" id="A0A226ECU9"/>
<dbReference type="InterPro" id="IPR013818">
    <property type="entry name" value="Lipase"/>
</dbReference>
<keyword evidence="7" id="KW-1185">Reference proteome</keyword>
<evidence type="ECO:0000313" key="6">
    <source>
        <dbReference type="EMBL" id="OXA54581.1"/>
    </source>
</evidence>
<dbReference type="InterPro" id="IPR000734">
    <property type="entry name" value="TAG_lipase"/>
</dbReference>
<dbReference type="PANTHER" id="PTHR11610:SF173">
    <property type="entry name" value="LIPASE DOMAIN-CONTAINING PROTEIN-RELATED"/>
    <property type="match status" value="1"/>
</dbReference>
<evidence type="ECO:0000256" key="3">
    <source>
        <dbReference type="ARBA" id="ARBA00022525"/>
    </source>
</evidence>
<sequence length="329" mass="37298">PIKHWITKPVVIMNMDLKSNFYLILLKLFFVESAINGSVSDNPNDVHFYLHPYPENPEQTIELLPWDKKTLKRFEFRSRNKTLFLIHGFISNSQTHMPVTLRNEYLCSGLNYNVITVDWGLLSLPAESPLTIPVILKSFPVVVQNIPRVSKRIAKFIEFLVDQDFSTLQQIHLVGHSLGCHVAGQVGHRIQIIRPGQKLGRISGLDPSGPSFQHLPLDLILDESDASFVDVYHTNTGILGYLGIMGHVDFYLCSHNIAVEVFAVTINQVVNACKCKHFKDWGLRIYCPCDDENLDIRAGELIPTNGTEGQYFFTTSPSIRLCVPFEFNC</sequence>
<dbReference type="OMA" id="GDFIMEV"/>
<dbReference type="GO" id="GO:0016298">
    <property type="term" value="F:lipase activity"/>
    <property type="evidence" value="ECO:0007669"/>
    <property type="project" value="InterPro"/>
</dbReference>
<evidence type="ECO:0000259" key="5">
    <source>
        <dbReference type="Pfam" id="PF00151"/>
    </source>
</evidence>
<dbReference type="InterPro" id="IPR029058">
    <property type="entry name" value="AB_hydrolase_fold"/>
</dbReference>
<organism evidence="6 7">
    <name type="scientific">Folsomia candida</name>
    <name type="common">Springtail</name>
    <dbReference type="NCBI Taxonomy" id="158441"/>
    <lineage>
        <taxon>Eukaryota</taxon>
        <taxon>Metazoa</taxon>
        <taxon>Ecdysozoa</taxon>
        <taxon>Arthropoda</taxon>
        <taxon>Hexapoda</taxon>
        <taxon>Collembola</taxon>
        <taxon>Entomobryomorpha</taxon>
        <taxon>Isotomoidea</taxon>
        <taxon>Isotomidae</taxon>
        <taxon>Proisotominae</taxon>
        <taxon>Folsomia</taxon>
    </lineage>
</organism>
<feature type="domain" description="Lipase" evidence="5">
    <location>
        <begin position="44"/>
        <end position="252"/>
    </location>
</feature>
<evidence type="ECO:0000313" key="7">
    <source>
        <dbReference type="Proteomes" id="UP000198287"/>
    </source>
</evidence>
<dbReference type="GO" id="GO:0005615">
    <property type="term" value="C:extracellular space"/>
    <property type="evidence" value="ECO:0007669"/>
    <property type="project" value="TreeGrafter"/>
</dbReference>
<dbReference type="OrthoDB" id="199913at2759"/>
<proteinExistence type="inferred from homology"/>
<dbReference type="Pfam" id="PF00151">
    <property type="entry name" value="Lipase"/>
    <property type="match status" value="1"/>
</dbReference>
<evidence type="ECO:0000256" key="4">
    <source>
        <dbReference type="RuleBase" id="RU004262"/>
    </source>
</evidence>
<dbReference type="PANTHER" id="PTHR11610">
    <property type="entry name" value="LIPASE"/>
    <property type="match status" value="1"/>
</dbReference>
<dbReference type="EMBL" id="LNIX01000005">
    <property type="protein sequence ID" value="OXA54581.1"/>
    <property type="molecule type" value="Genomic_DNA"/>
</dbReference>
<reference evidence="6 7" key="1">
    <citation type="submission" date="2015-12" db="EMBL/GenBank/DDBJ databases">
        <title>The genome of Folsomia candida.</title>
        <authorList>
            <person name="Faddeeva A."/>
            <person name="Derks M.F."/>
            <person name="Anvar Y."/>
            <person name="Smit S."/>
            <person name="Van Straalen N."/>
            <person name="Roelofs D."/>
        </authorList>
    </citation>
    <scope>NUCLEOTIDE SEQUENCE [LARGE SCALE GENOMIC DNA]</scope>
    <source>
        <strain evidence="6 7">VU population</strain>
        <tissue evidence="6">Whole body</tissue>
    </source>
</reference>
<comment type="caution">
    <text evidence="6">The sequence shown here is derived from an EMBL/GenBank/DDBJ whole genome shotgun (WGS) entry which is preliminary data.</text>
</comment>
<protein>
    <submittedName>
        <fullName evidence="6">Inactive pancreatic lipase-related protein 1</fullName>
    </submittedName>
</protein>
<dbReference type="Proteomes" id="UP000198287">
    <property type="component" value="Unassembled WGS sequence"/>
</dbReference>
<accession>A0A226ECU9</accession>
<name>A0A226ECU9_FOLCA</name>